<dbReference type="Pfam" id="PF12937">
    <property type="entry name" value="F-box-like"/>
    <property type="match status" value="1"/>
</dbReference>
<proteinExistence type="predicted"/>
<evidence type="ECO:0000313" key="3">
    <source>
        <dbReference type="Proteomes" id="UP000772434"/>
    </source>
</evidence>
<dbReference type="AlphaFoldDB" id="A0A9P5UDP0"/>
<dbReference type="SUPFAM" id="SSF81383">
    <property type="entry name" value="F-box domain"/>
    <property type="match status" value="1"/>
</dbReference>
<feature type="domain" description="F-box" evidence="1">
    <location>
        <begin position="33"/>
        <end position="78"/>
    </location>
</feature>
<comment type="caution">
    <text evidence="2">The sequence shown here is derived from an EMBL/GenBank/DDBJ whole genome shotgun (WGS) entry which is preliminary data.</text>
</comment>
<evidence type="ECO:0000313" key="2">
    <source>
        <dbReference type="EMBL" id="KAF9075376.1"/>
    </source>
</evidence>
<dbReference type="OrthoDB" id="3010419at2759"/>
<sequence>MPLALKSFKSKRAPLTDLTTLSQSLATLMSIIGVLPLEILCEILQLSSCDVDTLYRCTLVCSSFKEAALPNLYRTITLKTLTNSETGGVNFGALQTLDKYPYLRSYVRSAPKVPKTYGFIQLPSFPMWLPTRCAIFHSLHLRRVNFFRYRTN</sequence>
<organism evidence="2 3">
    <name type="scientific">Rhodocollybia butyracea</name>
    <dbReference type="NCBI Taxonomy" id="206335"/>
    <lineage>
        <taxon>Eukaryota</taxon>
        <taxon>Fungi</taxon>
        <taxon>Dikarya</taxon>
        <taxon>Basidiomycota</taxon>
        <taxon>Agaricomycotina</taxon>
        <taxon>Agaricomycetes</taxon>
        <taxon>Agaricomycetidae</taxon>
        <taxon>Agaricales</taxon>
        <taxon>Marasmiineae</taxon>
        <taxon>Omphalotaceae</taxon>
        <taxon>Rhodocollybia</taxon>
    </lineage>
</organism>
<gene>
    <name evidence="2" type="ORF">BDP27DRAFT_1028640</name>
</gene>
<dbReference type="InterPro" id="IPR036047">
    <property type="entry name" value="F-box-like_dom_sf"/>
</dbReference>
<name>A0A9P5UDP0_9AGAR</name>
<dbReference type="EMBL" id="JADNRY010000009">
    <property type="protein sequence ID" value="KAF9075376.1"/>
    <property type="molecule type" value="Genomic_DNA"/>
</dbReference>
<dbReference type="InterPro" id="IPR001810">
    <property type="entry name" value="F-box_dom"/>
</dbReference>
<dbReference type="Gene3D" id="1.20.1280.50">
    <property type="match status" value="1"/>
</dbReference>
<keyword evidence="3" id="KW-1185">Reference proteome</keyword>
<accession>A0A9P5UDP0</accession>
<dbReference type="Proteomes" id="UP000772434">
    <property type="component" value="Unassembled WGS sequence"/>
</dbReference>
<protein>
    <recommendedName>
        <fullName evidence="1">F-box domain-containing protein</fullName>
    </recommendedName>
</protein>
<reference evidence="2" key="1">
    <citation type="submission" date="2020-11" db="EMBL/GenBank/DDBJ databases">
        <authorList>
            <consortium name="DOE Joint Genome Institute"/>
            <person name="Ahrendt S."/>
            <person name="Riley R."/>
            <person name="Andreopoulos W."/>
            <person name="Labutti K."/>
            <person name="Pangilinan J."/>
            <person name="Ruiz-Duenas F.J."/>
            <person name="Barrasa J.M."/>
            <person name="Sanchez-Garcia M."/>
            <person name="Camarero S."/>
            <person name="Miyauchi S."/>
            <person name="Serrano A."/>
            <person name="Linde D."/>
            <person name="Babiker R."/>
            <person name="Drula E."/>
            <person name="Ayuso-Fernandez I."/>
            <person name="Pacheco R."/>
            <person name="Padilla G."/>
            <person name="Ferreira P."/>
            <person name="Barriuso J."/>
            <person name="Kellner H."/>
            <person name="Castanera R."/>
            <person name="Alfaro M."/>
            <person name="Ramirez L."/>
            <person name="Pisabarro A.G."/>
            <person name="Kuo A."/>
            <person name="Tritt A."/>
            <person name="Lipzen A."/>
            <person name="He G."/>
            <person name="Yan M."/>
            <person name="Ng V."/>
            <person name="Cullen D."/>
            <person name="Martin F."/>
            <person name="Rosso M.-N."/>
            <person name="Henrissat B."/>
            <person name="Hibbett D."/>
            <person name="Martinez A.T."/>
            <person name="Grigoriev I.V."/>
        </authorList>
    </citation>
    <scope>NUCLEOTIDE SEQUENCE</scope>
    <source>
        <strain evidence="2">AH 40177</strain>
    </source>
</reference>
<dbReference type="CDD" id="cd09917">
    <property type="entry name" value="F-box_SF"/>
    <property type="match status" value="1"/>
</dbReference>
<evidence type="ECO:0000259" key="1">
    <source>
        <dbReference type="Pfam" id="PF12937"/>
    </source>
</evidence>